<evidence type="ECO:0000256" key="4">
    <source>
        <dbReference type="PROSITE-ProRule" id="PRU10007"/>
    </source>
</evidence>
<dbReference type="Proteomes" id="UP000814176">
    <property type="component" value="Unassembled WGS sequence"/>
</dbReference>
<dbReference type="Gene3D" id="3.40.605.10">
    <property type="entry name" value="Aldehyde Dehydrogenase, Chain A, domain 1"/>
    <property type="match status" value="1"/>
</dbReference>
<comment type="similarity">
    <text evidence="1 5">Belongs to the aldehyde dehydrogenase family.</text>
</comment>
<gene>
    <name evidence="7" type="ORF">C8Q71DRAFT_794988</name>
</gene>
<organism evidence="7 8">
    <name type="scientific">Rhodofomes roseus</name>
    <dbReference type="NCBI Taxonomy" id="34475"/>
    <lineage>
        <taxon>Eukaryota</taxon>
        <taxon>Fungi</taxon>
        <taxon>Dikarya</taxon>
        <taxon>Basidiomycota</taxon>
        <taxon>Agaricomycotina</taxon>
        <taxon>Agaricomycetes</taxon>
        <taxon>Polyporales</taxon>
        <taxon>Rhodofomes</taxon>
    </lineage>
</organism>
<keyword evidence="3" id="KW-0520">NAD</keyword>
<evidence type="ECO:0000256" key="1">
    <source>
        <dbReference type="ARBA" id="ARBA00009986"/>
    </source>
</evidence>
<dbReference type="RefSeq" id="XP_047782538.1">
    <property type="nucleotide sequence ID" value="XM_047925583.1"/>
</dbReference>
<reference evidence="7 8" key="1">
    <citation type="journal article" date="2021" name="Environ. Microbiol.">
        <title>Gene family expansions and transcriptome signatures uncover fungal adaptations to wood decay.</title>
        <authorList>
            <person name="Hage H."/>
            <person name="Miyauchi S."/>
            <person name="Viragh M."/>
            <person name="Drula E."/>
            <person name="Min B."/>
            <person name="Chaduli D."/>
            <person name="Navarro D."/>
            <person name="Favel A."/>
            <person name="Norest M."/>
            <person name="Lesage-Meessen L."/>
            <person name="Balint B."/>
            <person name="Merenyi Z."/>
            <person name="de Eugenio L."/>
            <person name="Morin E."/>
            <person name="Martinez A.T."/>
            <person name="Baldrian P."/>
            <person name="Stursova M."/>
            <person name="Martinez M.J."/>
            <person name="Novotny C."/>
            <person name="Magnuson J.K."/>
            <person name="Spatafora J.W."/>
            <person name="Maurice S."/>
            <person name="Pangilinan J."/>
            <person name="Andreopoulos W."/>
            <person name="LaButti K."/>
            <person name="Hundley H."/>
            <person name="Na H."/>
            <person name="Kuo A."/>
            <person name="Barry K."/>
            <person name="Lipzen A."/>
            <person name="Henrissat B."/>
            <person name="Riley R."/>
            <person name="Ahrendt S."/>
            <person name="Nagy L.G."/>
            <person name="Grigoriev I.V."/>
            <person name="Martin F."/>
            <person name="Rosso M.N."/>
        </authorList>
    </citation>
    <scope>NUCLEOTIDE SEQUENCE [LARGE SCALE GENOMIC DNA]</scope>
    <source>
        <strain evidence="7 8">CIRM-BRFM 1785</strain>
    </source>
</reference>
<dbReference type="InterPro" id="IPR016163">
    <property type="entry name" value="Ald_DH_C"/>
</dbReference>
<proteinExistence type="inferred from homology"/>
<evidence type="ECO:0000256" key="2">
    <source>
        <dbReference type="ARBA" id="ARBA00023002"/>
    </source>
</evidence>
<evidence type="ECO:0000259" key="6">
    <source>
        <dbReference type="Pfam" id="PF00171"/>
    </source>
</evidence>
<dbReference type="Gene3D" id="3.40.309.10">
    <property type="entry name" value="Aldehyde Dehydrogenase, Chain A, domain 2"/>
    <property type="match status" value="1"/>
</dbReference>
<feature type="active site" evidence="4">
    <location>
        <position position="255"/>
    </location>
</feature>
<name>A0ABQ8KR14_9APHY</name>
<sequence>MSASFTPLFIDGQERPARSGATFEVRNPYTNEVVGRAAAASSEDCRNAVAAASRAFAAWEQTPAFVRAGIFLKAAELLDTPEYQEKHRAAIKAELASSESVAFGDLLGTVATIRDSASVVANLKGENSPSQILGGYVVVQRRAMGVIFAISPWNFPLALSFRAIIVPILCGNTVVLKSSEVTPRTQALAVEALHKAGLPAGVLNLVSTDKSEAPARVAEIIANPSVRKINFTGGPRVGRAVAVKAAEYLKPCVLELGGKAAVVVLEDADLETAANAIAYGALLNSGQVCMSTERVIVQKGVAAELAHAIKTRFSELTAGGPGHRLGPLFSEASAEHVVTLLRDAQAAGADFLVGDAKREGAVVQPHIVTKVTRDMKLWNDETFGPVIAFVEVDSVEEAIEKANDTEYTLMATLWTQNVHTAFQVASRLRTGTININGGSINSDGRLGGLGSRDTDVGCSGPSGYGRFSVEEFTDTRNLVFHPAKSPAHPL</sequence>
<protein>
    <submittedName>
        <fullName evidence="7">Aldehyde/histidinol dehydrogenase</fullName>
    </submittedName>
</protein>
<dbReference type="InterPro" id="IPR029510">
    <property type="entry name" value="Ald_DH_CS_GLU"/>
</dbReference>
<dbReference type="InterPro" id="IPR016161">
    <property type="entry name" value="Ald_DH/histidinol_DH"/>
</dbReference>
<evidence type="ECO:0000313" key="8">
    <source>
        <dbReference type="Proteomes" id="UP000814176"/>
    </source>
</evidence>
<dbReference type="SUPFAM" id="SSF53720">
    <property type="entry name" value="ALDH-like"/>
    <property type="match status" value="1"/>
</dbReference>
<evidence type="ECO:0000256" key="5">
    <source>
        <dbReference type="RuleBase" id="RU003345"/>
    </source>
</evidence>
<dbReference type="PANTHER" id="PTHR42986">
    <property type="entry name" value="BENZALDEHYDE DEHYDROGENASE YFMT"/>
    <property type="match status" value="1"/>
</dbReference>
<accession>A0ABQ8KR14</accession>
<dbReference type="EMBL" id="JADCUA010000004">
    <property type="protein sequence ID" value="KAH9841072.1"/>
    <property type="molecule type" value="Genomic_DNA"/>
</dbReference>
<evidence type="ECO:0000313" key="7">
    <source>
        <dbReference type="EMBL" id="KAH9841072.1"/>
    </source>
</evidence>
<keyword evidence="2 5" id="KW-0560">Oxidoreductase</keyword>
<dbReference type="GeneID" id="72006315"/>
<comment type="caution">
    <text evidence="7">The sequence shown here is derived from an EMBL/GenBank/DDBJ whole genome shotgun (WGS) entry which is preliminary data.</text>
</comment>
<evidence type="ECO:0000256" key="3">
    <source>
        <dbReference type="ARBA" id="ARBA00023027"/>
    </source>
</evidence>
<feature type="domain" description="Aldehyde dehydrogenase" evidence="6">
    <location>
        <begin position="19"/>
        <end position="474"/>
    </location>
</feature>
<dbReference type="InterPro" id="IPR015590">
    <property type="entry name" value="Aldehyde_DH_dom"/>
</dbReference>
<dbReference type="InterPro" id="IPR016162">
    <property type="entry name" value="Ald_DH_N"/>
</dbReference>
<dbReference type="PANTHER" id="PTHR42986:SF1">
    <property type="entry name" value="BENZALDEHYDE DEHYDROGENASE YFMT"/>
    <property type="match status" value="1"/>
</dbReference>
<dbReference type="Pfam" id="PF00171">
    <property type="entry name" value="Aldedh"/>
    <property type="match status" value="1"/>
</dbReference>
<keyword evidence="8" id="KW-1185">Reference proteome</keyword>
<dbReference type="PROSITE" id="PS00687">
    <property type="entry name" value="ALDEHYDE_DEHYDR_GLU"/>
    <property type="match status" value="1"/>
</dbReference>